<accession>A0A1W1WSR1</accession>
<dbReference type="EMBL" id="FWWZ01000001">
    <property type="protein sequence ID" value="SMC09239.1"/>
    <property type="molecule type" value="Genomic_DNA"/>
</dbReference>
<evidence type="ECO:0000313" key="2">
    <source>
        <dbReference type="Proteomes" id="UP000192602"/>
    </source>
</evidence>
<evidence type="ECO:0000313" key="1">
    <source>
        <dbReference type="EMBL" id="SMC09239.1"/>
    </source>
</evidence>
<name>A0A1W1WSR1_9BACT</name>
<dbReference type="Proteomes" id="UP000192602">
    <property type="component" value="Unassembled WGS sequence"/>
</dbReference>
<proteinExistence type="predicted"/>
<dbReference type="RefSeq" id="WP_084275478.1">
    <property type="nucleotide sequence ID" value="NZ_AP026671.1"/>
</dbReference>
<dbReference type="OrthoDB" id="5588638at2"/>
<organism evidence="1 2">
    <name type="scientific">Nitratiruptor tergarcus DSM 16512</name>
    <dbReference type="NCBI Taxonomy" id="1069081"/>
    <lineage>
        <taxon>Bacteria</taxon>
        <taxon>Pseudomonadati</taxon>
        <taxon>Campylobacterota</taxon>
        <taxon>Epsilonproteobacteria</taxon>
        <taxon>Nautiliales</taxon>
        <taxon>Nitratiruptoraceae</taxon>
        <taxon>Nitratiruptor</taxon>
    </lineage>
</organism>
<dbReference type="AlphaFoldDB" id="A0A1W1WSR1"/>
<dbReference type="STRING" id="1069081.SAMN05660197_1045"/>
<reference evidence="2" key="1">
    <citation type="submission" date="2017-04" db="EMBL/GenBank/DDBJ databases">
        <authorList>
            <person name="Varghese N."/>
            <person name="Submissions S."/>
        </authorList>
    </citation>
    <scope>NUCLEOTIDE SEQUENCE [LARGE SCALE GENOMIC DNA]</scope>
    <source>
        <strain evidence="2">DSM 16512</strain>
    </source>
</reference>
<evidence type="ECO:0008006" key="3">
    <source>
        <dbReference type="Google" id="ProtNLM"/>
    </source>
</evidence>
<dbReference type="PROSITE" id="PS51257">
    <property type="entry name" value="PROKAR_LIPOPROTEIN"/>
    <property type="match status" value="1"/>
</dbReference>
<gene>
    <name evidence="1" type="ORF">SAMN05660197_1045</name>
</gene>
<protein>
    <recommendedName>
        <fullName evidence="3">Lipoprotein</fullName>
    </recommendedName>
</protein>
<sequence length="134" mass="15778">MKRLFFLLLIFVLTGCGSRELSRVYVADEVVNYFMPYSSIDILVPQSVEVVKIEKVDEKRAIAKVCYQFRFLTSYESLVDYIKKHPNSHFAKFDFGLVALLGKKFDNFQKNDIKKRCDDVVFEKRYGKWVLTKI</sequence>
<keyword evidence="2" id="KW-1185">Reference proteome</keyword>